<evidence type="ECO:0000256" key="8">
    <source>
        <dbReference type="SAM" id="Phobius"/>
    </source>
</evidence>
<reference evidence="9 10" key="1">
    <citation type="submission" date="2024-05" db="EMBL/GenBank/DDBJ databases">
        <authorList>
            <person name="Wallberg A."/>
        </authorList>
    </citation>
    <scope>NUCLEOTIDE SEQUENCE [LARGE SCALE GENOMIC DNA]</scope>
</reference>
<dbReference type="PANTHER" id="PTHR42643">
    <property type="entry name" value="IONOTROPIC RECEPTOR 20A-RELATED"/>
    <property type="match status" value="1"/>
</dbReference>
<evidence type="ECO:0000256" key="1">
    <source>
        <dbReference type="ARBA" id="ARBA00004651"/>
    </source>
</evidence>
<keyword evidence="10" id="KW-1185">Reference proteome</keyword>
<evidence type="ECO:0000256" key="3">
    <source>
        <dbReference type="ARBA" id="ARBA00022692"/>
    </source>
</evidence>
<name>A0AAV2RG06_MEGNR</name>
<gene>
    <name evidence="9" type="ORF">MNOR_LOCUS24337</name>
</gene>
<feature type="transmembrane region" description="Helical" evidence="8">
    <location>
        <begin position="139"/>
        <end position="159"/>
    </location>
</feature>
<sequence length="168" mass="18588">TSPSSTLQNLVQGAIVSDTKGIPSEDVMQSIQTNKIALMSTDPALVTNTYVDKKTVGGGEYGFCTLRWITEPLFVTMVGWGMARNSPIKEIINNQIEWLHATGLMYHLYDKVYDSEAALKCRSISHKASGPKSFNLSQYAGVFMLWAVGCGIATVIFFLEKLYYVNTM</sequence>
<evidence type="ECO:0000256" key="4">
    <source>
        <dbReference type="ARBA" id="ARBA00022989"/>
    </source>
</evidence>
<keyword evidence="2" id="KW-1003">Cell membrane</keyword>
<keyword evidence="6" id="KW-0675">Receptor</keyword>
<feature type="non-terminal residue" evidence="9">
    <location>
        <position position="1"/>
    </location>
</feature>
<evidence type="ECO:0000313" key="10">
    <source>
        <dbReference type="Proteomes" id="UP001497623"/>
    </source>
</evidence>
<keyword evidence="5 8" id="KW-0472">Membrane</keyword>
<comment type="caution">
    <text evidence="9">The sequence shown here is derived from an EMBL/GenBank/DDBJ whole genome shotgun (WGS) entry which is preliminary data.</text>
</comment>
<dbReference type="EMBL" id="CAXKWB010022267">
    <property type="protein sequence ID" value="CAL4124201.1"/>
    <property type="molecule type" value="Genomic_DNA"/>
</dbReference>
<keyword evidence="4 8" id="KW-1133">Transmembrane helix</keyword>
<evidence type="ECO:0000256" key="7">
    <source>
        <dbReference type="ARBA" id="ARBA00023180"/>
    </source>
</evidence>
<organism evidence="9 10">
    <name type="scientific">Meganyctiphanes norvegica</name>
    <name type="common">Northern krill</name>
    <name type="synonym">Thysanopoda norvegica</name>
    <dbReference type="NCBI Taxonomy" id="48144"/>
    <lineage>
        <taxon>Eukaryota</taxon>
        <taxon>Metazoa</taxon>
        <taxon>Ecdysozoa</taxon>
        <taxon>Arthropoda</taxon>
        <taxon>Crustacea</taxon>
        <taxon>Multicrustacea</taxon>
        <taxon>Malacostraca</taxon>
        <taxon>Eumalacostraca</taxon>
        <taxon>Eucarida</taxon>
        <taxon>Euphausiacea</taxon>
        <taxon>Euphausiidae</taxon>
        <taxon>Meganyctiphanes</taxon>
    </lineage>
</organism>
<evidence type="ECO:0000256" key="2">
    <source>
        <dbReference type="ARBA" id="ARBA00022475"/>
    </source>
</evidence>
<evidence type="ECO:0000256" key="5">
    <source>
        <dbReference type="ARBA" id="ARBA00023136"/>
    </source>
</evidence>
<keyword evidence="3 8" id="KW-0812">Transmembrane</keyword>
<proteinExistence type="predicted"/>
<dbReference type="PANTHER" id="PTHR42643:SF24">
    <property type="entry name" value="IONOTROPIC RECEPTOR 60A"/>
    <property type="match status" value="1"/>
</dbReference>
<evidence type="ECO:0000313" key="9">
    <source>
        <dbReference type="EMBL" id="CAL4124201.1"/>
    </source>
</evidence>
<accession>A0AAV2RG06</accession>
<comment type="subcellular location">
    <subcellularLocation>
        <location evidence="1">Cell membrane</location>
        <topology evidence="1">Multi-pass membrane protein</topology>
    </subcellularLocation>
</comment>
<keyword evidence="7" id="KW-0325">Glycoprotein</keyword>
<dbReference type="AlphaFoldDB" id="A0AAV2RG06"/>
<evidence type="ECO:0000256" key="6">
    <source>
        <dbReference type="ARBA" id="ARBA00023170"/>
    </source>
</evidence>
<dbReference type="Proteomes" id="UP001497623">
    <property type="component" value="Unassembled WGS sequence"/>
</dbReference>
<protein>
    <submittedName>
        <fullName evidence="9">Uncharacterized protein</fullName>
    </submittedName>
</protein>
<dbReference type="SUPFAM" id="SSF53850">
    <property type="entry name" value="Periplasmic binding protein-like II"/>
    <property type="match status" value="1"/>
</dbReference>
<dbReference type="GO" id="GO:0005886">
    <property type="term" value="C:plasma membrane"/>
    <property type="evidence" value="ECO:0007669"/>
    <property type="project" value="UniProtKB-SubCell"/>
</dbReference>
<dbReference type="InterPro" id="IPR052192">
    <property type="entry name" value="Insect_Ionotropic_Sensory_Rcpt"/>
</dbReference>